<dbReference type="InterPro" id="IPR051598">
    <property type="entry name" value="TSUP/Inactive_protease-like"/>
</dbReference>
<evidence type="ECO:0000256" key="1">
    <source>
        <dbReference type="ARBA" id="ARBA00004141"/>
    </source>
</evidence>
<evidence type="ECO:0000256" key="5">
    <source>
        <dbReference type="SAM" id="Phobius"/>
    </source>
</evidence>
<evidence type="ECO:0000256" key="4">
    <source>
        <dbReference type="ARBA" id="ARBA00023136"/>
    </source>
</evidence>
<evidence type="ECO:0000256" key="3">
    <source>
        <dbReference type="ARBA" id="ARBA00022989"/>
    </source>
</evidence>
<gene>
    <name evidence="6" type="ORF">UFOPK4080_00344</name>
</gene>
<dbReference type="PANTHER" id="PTHR43701:SF2">
    <property type="entry name" value="MEMBRANE TRANSPORTER PROTEIN YJNA-RELATED"/>
    <property type="match status" value="1"/>
</dbReference>
<reference evidence="6" key="1">
    <citation type="submission" date="2020-05" db="EMBL/GenBank/DDBJ databases">
        <authorList>
            <person name="Chiriac C."/>
            <person name="Salcher M."/>
            <person name="Ghai R."/>
            <person name="Kavagutti S V."/>
        </authorList>
    </citation>
    <scope>NUCLEOTIDE SEQUENCE</scope>
</reference>
<dbReference type="AlphaFoldDB" id="A0A6J5YYX2"/>
<feature type="transmembrane region" description="Helical" evidence="5">
    <location>
        <begin position="132"/>
        <end position="162"/>
    </location>
</feature>
<sequence length="262" mass="27402">MLVLSLSVVIGLVVGLLGAGGSIMTTPLFIYAEHMPPVEAIASSLLVVAAASAFALVRHGMRGHIQWRTGFIFGLSGMLSAFVGGQVGAHLPGEILLFAFSIIMAVTGFAMIRRRENSALTNGHKPRTRRLILDGTVVGFITGIVGAGGGFMVVPALVLFGGLAIKDAIATSLLVVIMKCLGAFAGFALKFNDGSVVSLNSRIDFDFRIILLSILGASVGSVIGSLFSSKVKSEKLSIAFGWFVIAMAVFIFFENLAGAITH</sequence>
<evidence type="ECO:0000256" key="2">
    <source>
        <dbReference type="ARBA" id="ARBA00022692"/>
    </source>
</evidence>
<evidence type="ECO:0000313" key="6">
    <source>
        <dbReference type="EMBL" id="CAB4333150.1"/>
    </source>
</evidence>
<keyword evidence="3 5" id="KW-1133">Transmembrane helix</keyword>
<accession>A0A6J5YYX2</accession>
<feature type="transmembrane region" description="Helical" evidence="5">
    <location>
        <begin position="37"/>
        <end position="57"/>
    </location>
</feature>
<feature type="transmembrane region" description="Helical" evidence="5">
    <location>
        <begin position="209"/>
        <end position="227"/>
    </location>
</feature>
<organism evidence="6">
    <name type="scientific">freshwater metagenome</name>
    <dbReference type="NCBI Taxonomy" id="449393"/>
    <lineage>
        <taxon>unclassified sequences</taxon>
        <taxon>metagenomes</taxon>
        <taxon>ecological metagenomes</taxon>
    </lineage>
</organism>
<protein>
    <submittedName>
        <fullName evidence="6">Unannotated protein</fullName>
    </submittedName>
</protein>
<feature type="transmembrane region" description="Helical" evidence="5">
    <location>
        <begin position="239"/>
        <end position="260"/>
    </location>
</feature>
<comment type="subcellular location">
    <subcellularLocation>
        <location evidence="1">Membrane</location>
        <topology evidence="1">Multi-pass membrane protein</topology>
    </subcellularLocation>
</comment>
<dbReference type="InterPro" id="IPR002781">
    <property type="entry name" value="TM_pro_TauE-like"/>
</dbReference>
<proteinExistence type="predicted"/>
<keyword evidence="4 5" id="KW-0472">Membrane</keyword>
<dbReference type="EMBL" id="CAESAG010000034">
    <property type="protein sequence ID" value="CAB4333150.1"/>
    <property type="molecule type" value="Genomic_DNA"/>
</dbReference>
<feature type="transmembrane region" description="Helical" evidence="5">
    <location>
        <begin position="69"/>
        <end position="89"/>
    </location>
</feature>
<dbReference type="Pfam" id="PF01925">
    <property type="entry name" value="TauE"/>
    <property type="match status" value="1"/>
</dbReference>
<name>A0A6J5YYX2_9ZZZZ</name>
<dbReference type="GO" id="GO:0016020">
    <property type="term" value="C:membrane"/>
    <property type="evidence" value="ECO:0007669"/>
    <property type="project" value="UniProtKB-SubCell"/>
</dbReference>
<keyword evidence="2 5" id="KW-0812">Transmembrane</keyword>
<feature type="transmembrane region" description="Helical" evidence="5">
    <location>
        <begin position="95"/>
        <end position="112"/>
    </location>
</feature>
<feature type="transmembrane region" description="Helical" evidence="5">
    <location>
        <begin position="168"/>
        <end position="189"/>
    </location>
</feature>
<dbReference type="PANTHER" id="PTHR43701">
    <property type="entry name" value="MEMBRANE TRANSPORTER PROTEIN MJ0441-RELATED"/>
    <property type="match status" value="1"/>
</dbReference>